<protein>
    <submittedName>
        <fullName evidence="2">Uncharacterized protein</fullName>
    </submittedName>
</protein>
<dbReference type="KEGG" id="hni:W911_10955"/>
<reference evidence="2 3" key="1">
    <citation type="journal article" date="2014" name="Genome Announc.">
        <title>Complete Genome Sequence of Hyphomicrobium nitrativorans Strain NL23, a Denitrifying Bacterium Isolated from Biofilm of a Methanol-Fed Denitrification System Treating Seawater at the Montreal Biodome.</title>
        <authorList>
            <person name="Martineau C."/>
            <person name="Villeneuve C."/>
            <person name="Mauffrey F."/>
            <person name="Villemur R."/>
        </authorList>
    </citation>
    <scope>NUCLEOTIDE SEQUENCE [LARGE SCALE GENOMIC DNA]</scope>
    <source>
        <strain evidence="2">NL23</strain>
    </source>
</reference>
<organism evidence="2 3">
    <name type="scientific">Hyphomicrobium nitrativorans NL23</name>
    <dbReference type="NCBI Taxonomy" id="1029756"/>
    <lineage>
        <taxon>Bacteria</taxon>
        <taxon>Pseudomonadati</taxon>
        <taxon>Pseudomonadota</taxon>
        <taxon>Alphaproteobacteria</taxon>
        <taxon>Hyphomicrobiales</taxon>
        <taxon>Hyphomicrobiaceae</taxon>
        <taxon>Hyphomicrobium</taxon>
    </lineage>
</organism>
<sequence length="100" mass="10068">MTATVRGGAFRLALLGAVATAVLAAGCASGGNQQGPGRKALAAGETCGSIKQQLNRLDAKGVPSVIQSQAAGRKVSASQKADADLYNRLLNDYLGAQCHA</sequence>
<keyword evidence="1" id="KW-0732">Signal</keyword>
<dbReference type="EMBL" id="CP006912">
    <property type="protein sequence ID" value="AHB48797.1"/>
    <property type="molecule type" value="Genomic_DNA"/>
</dbReference>
<name>V5SE93_9HYPH</name>
<dbReference type="HOGENOM" id="CLU_2369055_0_0_5"/>
<feature type="chain" id="PRO_5004740572" evidence="1">
    <location>
        <begin position="25"/>
        <end position="100"/>
    </location>
</feature>
<dbReference type="AlphaFoldDB" id="V5SE93"/>
<dbReference type="PATRIC" id="fig|1029756.8.peg.2278"/>
<feature type="signal peptide" evidence="1">
    <location>
        <begin position="1"/>
        <end position="24"/>
    </location>
</feature>
<evidence type="ECO:0000313" key="2">
    <source>
        <dbReference type="EMBL" id="AHB48797.1"/>
    </source>
</evidence>
<dbReference type="Proteomes" id="UP000018542">
    <property type="component" value="Chromosome"/>
</dbReference>
<dbReference type="PROSITE" id="PS51257">
    <property type="entry name" value="PROKAR_LIPOPROTEIN"/>
    <property type="match status" value="1"/>
</dbReference>
<proteinExistence type="predicted"/>
<gene>
    <name evidence="2" type="ORF">W911_10955</name>
</gene>
<evidence type="ECO:0000313" key="3">
    <source>
        <dbReference type="Proteomes" id="UP000018542"/>
    </source>
</evidence>
<dbReference type="RefSeq" id="WP_023787541.1">
    <property type="nucleotide sequence ID" value="NC_022997.1"/>
</dbReference>
<keyword evidence="3" id="KW-1185">Reference proteome</keyword>
<dbReference type="STRING" id="1029756.W911_10955"/>
<accession>V5SE93</accession>
<evidence type="ECO:0000256" key="1">
    <source>
        <dbReference type="SAM" id="SignalP"/>
    </source>
</evidence>